<dbReference type="EMBL" id="UOGL01000563">
    <property type="protein sequence ID" value="VAX41570.1"/>
    <property type="molecule type" value="Genomic_DNA"/>
</dbReference>
<proteinExistence type="predicted"/>
<dbReference type="PANTHER" id="PTHR30007:SF0">
    <property type="entry name" value="TRANSPOSASE"/>
    <property type="match status" value="1"/>
</dbReference>
<dbReference type="AlphaFoldDB" id="A0A3B1E0D2"/>
<reference evidence="2" key="1">
    <citation type="submission" date="2018-06" db="EMBL/GenBank/DDBJ databases">
        <authorList>
            <person name="Zhirakovskaya E."/>
        </authorList>
    </citation>
    <scope>NUCLEOTIDE SEQUENCE</scope>
</reference>
<organism evidence="2">
    <name type="scientific">hydrothermal vent metagenome</name>
    <dbReference type="NCBI Taxonomy" id="652676"/>
    <lineage>
        <taxon>unclassified sequences</taxon>
        <taxon>metagenomes</taxon>
        <taxon>ecological metagenomes</taxon>
    </lineage>
</organism>
<feature type="domain" description="Insertion element IS402-like" evidence="1">
    <location>
        <begin position="12"/>
        <end position="83"/>
    </location>
</feature>
<name>A0A3B1E0D2_9ZZZZ</name>
<dbReference type="InterPro" id="IPR025161">
    <property type="entry name" value="IS402-like_dom"/>
</dbReference>
<evidence type="ECO:0000259" key="1">
    <source>
        <dbReference type="Pfam" id="PF13340"/>
    </source>
</evidence>
<accession>A0A3B1E0D2</accession>
<dbReference type="Pfam" id="PF13340">
    <property type="entry name" value="DUF4096"/>
    <property type="match status" value="1"/>
</dbReference>
<sequence>MMIRDTYPSDINEQQWRDIASLIPASQKRGRNRSTSEREVINAINYRWSTGCSWRMLPHDFPTWGTVYTYFRNWQRQGILRDIRDQLISRK</sequence>
<evidence type="ECO:0000313" key="2">
    <source>
        <dbReference type="EMBL" id="VAX41570.1"/>
    </source>
</evidence>
<protein>
    <submittedName>
        <fullName evidence="2">Mobile element protein</fullName>
    </submittedName>
</protein>
<gene>
    <name evidence="2" type="ORF">MNBD_PLANCTO02-1187</name>
</gene>
<dbReference type="PANTHER" id="PTHR30007">
    <property type="entry name" value="PHP DOMAIN PROTEIN"/>
    <property type="match status" value="1"/>
</dbReference>